<dbReference type="EMBL" id="CAVLEF010000081">
    <property type="protein sequence ID" value="CAK1550309.1"/>
    <property type="molecule type" value="Genomic_DNA"/>
</dbReference>
<gene>
    <name evidence="1" type="ORF">LNINA_LOCUS9542</name>
</gene>
<evidence type="ECO:0000313" key="1">
    <source>
        <dbReference type="EMBL" id="CAK1550309.1"/>
    </source>
</evidence>
<protein>
    <submittedName>
        <fullName evidence="1">Uncharacterized protein</fullName>
    </submittedName>
</protein>
<organism evidence="1 2">
    <name type="scientific">Leptosia nina</name>
    <dbReference type="NCBI Taxonomy" id="320188"/>
    <lineage>
        <taxon>Eukaryota</taxon>
        <taxon>Metazoa</taxon>
        <taxon>Ecdysozoa</taxon>
        <taxon>Arthropoda</taxon>
        <taxon>Hexapoda</taxon>
        <taxon>Insecta</taxon>
        <taxon>Pterygota</taxon>
        <taxon>Neoptera</taxon>
        <taxon>Endopterygota</taxon>
        <taxon>Lepidoptera</taxon>
        <taxon>Glossata</taxon>
        <taxon>Ditrysia</taxon>
        <taxon>Papilionoidea</taxon>
        <taxon>Pieridae</taxon>
        <taxon>Pierinae</taxon>
        <taxon>Leptosia</taxon>
    </lineage>
</organism>
<reference evidence="1 2" key="1">
    <citation type="submission" date="2023-11" db="EMBL/GenBank/DDBJ databases">
        <authorList>
            <person name="Okamura Y."/>
        </authorList>
    </citation>
    <scope>NUCLEOTIDE SEQUENCE [LARGE SCALE GENOMIC DNA]</scope>
</reference>
<name>A0AAV1JN19_9NEOP</name>
<dbReference type="Proteomes" id="UP001497472">
    <property type="component" value="Unassembled WGS sequence"/>
</dbReference>
<keyword evidence="2" id="KW-1185">Reference proteome</keyword>
<proteinExistence type="predicted"/>
<evidence type="ECO:0000313" key="2">
    <source>
        <dbReference type="Proteomes" id="UP001497472"/>
    </source>
</evidence>
<comment type="caution">
    <text evidence="1">The sequence shown here is derived from an EMBL/GenBank/DDBJ whole genome shotgun (WGS) entry which is preliminary data.</text>
</comment>
<accession>A0AAV1JN19</accession>
<sequence>MRGVTIAVRSFGRATNGDWRAAPSAVGSVRVGSAQLDRARRSFDTERNTDARFEHSTAFRAVALVRPDVYQKVLWEKK</sequence>
<dbReference type="AlphaFoldDB" id="A0AAV1JN19"/>